<evidence type="ECO:0000313" key="8">
    <source>
        <dbReference type="Proteomes" id="UP000198515"/>
    </source>
</evidence>
<dbReference type="OrthoDB" id="581870at2"/>
<feature type="transmembrane region" description="Helical" evidence="6">
    <location>
        <begin position="70"/>
        <end position="90"/>
    </location>
</feature>
<evidence type="ECO:0000256" key="4">
    <source>
        <dbReference type="ARBA" id="ARBA00022989"/>
    </source>
</evidence>
<dbReference type="GO" id="GO:0015171">
    <property type="term" value="F:amino acid transmembrane transporter activity"/>
    <property type="evidence" value="ECO:0007669"/>
    <property type="project" value="TreeGrafter"/>
</dbReference>
<evidence type="ECO:0000313" key="7">
    <source>
        <dbReference type="EMBL" id="SCB73515.1"/>
    </source>
</evidence>
<dbReference type="Proteomes" id="UP000198515">
    <property type="component" value="Unassembled WGS sequence"/>
</dbReference>
<evidence type="ECO:0000256" key="6">
    <source>
        <dbReference type="SAM" id="Phobius"/>
    </source>
</evidence>
<evidence type="ECO:0000256" key="5">
    <source>
        <dbReference type="ARBA" id="ARBA00023136"/>
    </source>
</evidence>
<dbReference type="RefSeq" id="WP_090132582.1">
    <property type="nucleotide sequence ID" value="NZ_FMBC01000001.1"/>
</dbReference>
<dbReference type="PANTHER" id="PTHR30086">
    <property type="entry name" value="ARGININE EXPORTER PROTEIN ARGO"/>
    <property type="match status" value="1"/>
</dbReference>
<accession>A0A1C3YTR8</accession>
<feature type="transmembrane region" description="Helical" evidence="6">
    <location>
        <begin position="154"/>
        <end position="173"/>
    </location>
</feature>
<dbReference type="PANTHER" id="PTHR30086:SF17">
    <property type="entry name" value="LYSE FAMILY TRANSLOCATOR"/>
    <property type="match status" value="1"/>
</dbReference>
<name>A0A1C3YTR8_9ENTR</name>
<keyword evidence="4 6" id="KW-1133">Transmembrane helix</keyword>
<evidence type="ECO:0000256" key="2">
    <source>
        <dbReference type="ARBA" id="ARBA00022475"/>
    </source>
</evidence>
<evidence type="ECO:0000256" key="1">
    <source>
        <dbReference type="ARBA" id="ARBA00004651"/>
    </source>
</evidence>
<organism evidence="7 8">
    <name type="scientific">Kosakonia oryziphila</name>
    <dbReference type="NCBI Taxonomy" id="1005667"/>
    <lineage>
        <taxon>Bacteria</taxon>
        <taxon>Pseudomonadati</taxon>
        <taxon>Pseudomonadota</taxon>
        <taxon>Gammaproteobacteria</taxon>
        <taxon>Enterobacterales</taxon>
        <taxon>Enterobacteriaceae</taxon>
        <taxon>Kosakonia</taxon>
    </lineage>
</organism>
<keyword evidence="5 6" id="KW-0472">Membrane</keyword>
<reference evidence="8" key="1">
    <citation type="submission" date="2016-08" db="EMBL/GenBank/DDBJ databases">
        <authorList>
            <person name="Varghese N."/>
            <person name="Submissions Spin"/>
        </authorList>
    </citation>
    <scope>NUCLEOTIDE SEQUENCE [LARGE SCALE GENOMIC DNA]</scope>
    <source>
        <strain evidence="8">REICA_142</strain>
    </source>
</reference>
<dbReference type="AlphaFoldDB" id="A0A1C3YTR8"/>
<keyword evidence="8" id="KW-1185">Reference proteome</keyword>
<comment type="subcellular location">
    <subcellularLocation>
        <location evidence="1">Cell membrane</location>
        <topology evidence="1">Multi-pass membrane protein</topology>
    </subcellularLocation>
</comment>
<keyword evidence="3 6" id="KW-0812">Transmembrane</keyword>
<feature type="transmembrane region" description="Helical" evidence="6">
    <location>
        <begin position="42"/>
        <end position="64"/>
    </location>
</feature>
<feature type="transmembrane region" description="Helical" evidence="6">
    <location>
        <begin position="185"/>
        <end position="208"/>
    </location>
</feature>
<evidence type="ECO:0000256" key="3">
    <source>
        <dbReference type="ARBA" id="ARBA00022692"/>
    </source>
</evidence>
<gene>
    <name evidence="7" type="ORF">GA0061070_100125</name>
</gene>
<keyword evidence="2" id="KW-1003">Cell membrane</keyword>
<dbReference type="InterPro" id="IPR001123">
    <property type="entry name" value="LeuE-type"/>
</dbReference>
<feature type="transmembrane region" description="Helical" evidence="6">
    <location>
        <begin position="12"/>
        <end position="35"/>
    </location>
</feature>
<protein>
    <submittedName>
        <fullName evidence="7">Threonine/homoserine/homoserine lactone efflux protein</fullName>
    </submittedName>
</protein>
<sequence length="214" mass="23383">MESLFPSAFPALALAHFVALLSPGPDFFLLIGFAIRYRLRGSAGLCVGIATGNALYIVLVIIGSSALRQFAPLFTTIELLGACYLLWIGAHLLRSRPQTLDITHAQQQCPSWRKQCLLGLGSALLNPKNALFYLALMTALLGPEVTLLQQSVSGIWMVLVVLLWDLALVTLIGQPIVQQRLSRSIYWVERSAGVVLMVFGVWILAGLLRDLLAI</sequence>
<dbReference type="EMBL" id="FMBC01000001">
    <property type="protein sequence ID" value="SCB73515.1"/>
    <property type="molecule type" value="Genomic_DNA"/>
</dbReference>
<dbReference type="GO" id="GO:0005886">
    <property type="term" value="C:plasma membrane"/>
    <property type="evidence" value="ECO:0007669"/>
    <property type="project" value="UniProtKB-SubCell"/>
</dbReference>
<dbReference type="Pfam" id="PF01810">
    <property type="entry name" value="LysE"/>
    <property type="match status" value="1"/>
</dbReference>
<proteinExistence type="predicted"/>